<dbReference type="PATRIC" id="fig|153151.4.peg.1118"/>
<comment type="caution">
    <text evidence="2">The sequence shown here is derived from an EMBL/GenBank/DDBJ whole genome shotgun (WGS) entry which is preliminary data.</text>
</comment>
<name>A0A150MKK8_9BACL</name>
<gene>
    <name evidence="2" type="ORF">B4110_3808</name>
</gene>
<evidence type="ECO:0000313" key="3">
    <source>
        <dbReference type="Proteomes" id="UP000075324"/>
    </source>
</evidence>
<keyword evidence="1" id="KW-0812">Transmembrane</keyword>
<dbReference type="EMBL" id="LQYW01000144">
    <property type="protein sequence ID" value="KYD24993.1"/>
    <property type="molecule type" value="Genomic_DNA"/>
</dbReference>
<protein>
    <submittedName>
        <fullName evidence="2">Uncharacterized protein</fullName>
    </submittedName>
</protein>
<feature type="transmembrane region" description="Helical" evidence="1">
    <location>
        <begin position="21"/>
        <end position="39"/>
    </location>
</feature>
<reference evidence="2 3" key="1">
    <citation type="submission" date="2016-01" db="EMBL/GenBank/DDBJ databases">
        <title>Draft Genome Sequences of Seven Thermophilic Sporeformers Isolated from Foods.</title>
        <authorList>
            <person name="Berendsen E.M."/>
            <person name="Wells-Bennik M.H."/>
            <person name="Krawcyk A.O."/>
            <person name="De Jong A."/>
            <person name="Holsappel S."/>
            <person name="Eijlander R.T."/>
            <person name="Kuipers O.P."/>
        </authorList>
    </citation>
    <scope>NUCLEOTIDE SEQUENCE [LARGE SCALE GENOMIC DNA]</scope>
    <source>
        <strain evidence="2 3">B4110</strain>
    </source>
</reference>
<dbReference type="Proteomes" id="UP000075324">
    <property type="component" value="Unassembled WGS sequence"/>
</dbReference>
<organism evidence="2 3">
    <name type="scientific">Parageobacillus toebii</name>
    <dbReference type="NCBI Taxonomy" id="153151"/>
    <lineage>
        <taxon>Bacteria</taxon>
        <taxon>Bacillati</taxon>
        <taxon>Bacillota</taxon>
        <taxon>Bacilli</taxon>
        <taxon>Bacillales</taxon>
        <taxon>Anoxybacillaceae</taxon>
        <taxon>Parageobacillus</taxon>
    </lineage>
</organism>
<proteinExistence type="predicted"/>
<keyword evidence="1" id="KW-0472">Membrane</keyword>
<dbReference type="AlphaFoldDB" id="A0A150MKK8"/>
<accession>A0A150MKK8</accession>
<sequence length="41" mass="4782">MANKVKIKTKLMSYLVFQKMNSFHTLPPKIVFVIIIGFLNK</sequence>
<keyword evidence="1" id="KW-1133">Transmembrane helix</keyword>
<evidence type="ECO:0000256" key="1">
    <source>
        <dbReference type="SAM" id="Phobius"/>
    </source>
</evidence>
<evidence type="ECO:0000313" key="2">
    <source>
        <dbReference type="EMBL" id="KYD24993.1"/>
    </source>
</evidence>